<dbReference type="InterPro" id="IPR001100">
    <property type="entry name" value="Pyr_nuc-diS_OxRdtase"/>
</dbReference>
<evidence type="ECO:0000313" key="17">
    <source>
        <dbReference type="EMBL" id="CAE0033829.1"/>
    </source>
</evidence>
<keyword evidence="11" id="KW-0520">NAD</keyword>
<comment type="function">
    <text evidence="14">Catalyzes the reduction of glutathione disulfide (GSSG) to reduced glutathione (GSH).</text>
</comment>
<proteinExistence type="inferred from homology"/>
<dbReference type="PROSITE" id="PS00076">
    <property type="entry name" value="PYRIDINE_REDOX_1"/>
    <property type="match status" value="1"/>
</dbReference>
<dbReference type="EC" id="1.8.1.7" evidence="14"/>
<comment type="subunit">
    <text evidence="2">Homodimer.</text>
</comment>
<evidence type="ECO:0000256" key="11">
    <source>
        <dbReference type="PIRSR" id="PIRSR000350-3"/>
    </source>
</evidence>
<name>A0A7S3E6J8_9RHOD</name>
<dbReference type="FunFam" id="3.50.50.60:FF:000051">
    <property type="entry name" value="Glutathione reductase"/>
    <property type="match status" value="1"/>
</dbReference>
<keyword evidence="7" id="KW-1015">Disulfide bond</keyword>
<dbReference type="PIRSF" id="PIRSF000350">
    <property type="entry name" value="Mercury_reductase_MerA"/>
    <property type="match status" value="1"/>
</dbReference>
<dbReference type="NCBIfam" id="TIGR01424">
    <property type="entry name" value="gluta_reduc_2"/>
    <property type="match status" value="1"/>
</dbReference>
<evidence type="ECO:0000256" key="6">
    <source>
        <dbReference type="ARBA" id="ARBA00023002"/>
    </source>
</evidence>
<evidence type="ECO:0000256" key="9">
    <source>
        <dbReference type="ARBA" id="ARBA00049142"/>
    </source>
</evidence>
<comment type="cofactor">
    <cofactor evidence="11">
        <name>FAD</name>
        <dbReference type="ChEBI" id="CHEBI:57692"/>
    </cofactor>
    <text evidence="11">Binds 1 FAD per subunit.</text>
</comment>
<feature type="active site" description="Proton acceptor" evidence="10">
    <location>
        <position position="497"/>
    </location>
</feature>
<feature type="domain" description="FAD/NAD(P)-binding" evidence="16">
    <location>
        <begin position="67"/>
        <end position="379"/>
    </location>
</feature>
<dbReference type="NCBIfam" id="NF004776">
    <property type="entry name" value="PRK06116.1"/>
    <property type="match status" value="1"/>
</dbReference>
<dbReference type="InterPro" id="IPR004099">
    <property type="entry name" value="Pyr_nucl-diS_OxRdtase_dimer"/>
</dbReference>
<feature type="binding site" evidence="11">
    <location>
        <position position="113"/>
    </location>
    <ligand>
        <name>FAD</name>
        <dbReference type="ChEBI" id="CHEBI:57692"/>
    </ligand>
</feature>
<dbReference type="SUPFAM" id="SSF51905">
    <property type="entry name" value="FAD/NAD(P)-binding domain"/>
    <property type="match status" value="1"/>
</dbReference>
<evidence type="ECO:0000256" key="10">
    <source>
        <dbReference type="PIRSR" id="PIRSR000350-2"/>
    </source>
</evidence>
<dbReference type="PRINTS" id="PR00411">
    <property type="entry name" value="PNDRDTASEI"/>
</dbReference>
<evidence type="ECO:0000256" key="2">
    <source>
        <dbReference type="ARBA" id="ARBA00011738"/>
    </source>
</evidence>
<feature type="disulfide bond" description="Redox-active" evidence="12">
    <location>
        <begin position="104"/>
        <end position="109"/>
    </location>
</feature>
<evidence type="ECO:0000256" key="4">
    <source>
        <dbReference type="ARBA" id="ARBA00022827"/>
    </source>
</evidence>
<evidence type="ECO:0000259" key="15">
    <source>
        <dbReference type="Pfam" id="PF02852"/>
    </source>
</evidence>
<dbReference type="SUPFAM" id="SSF55424">
    <property type="entry name" value="FAD/NAD-linked reductases, dimerisation (C-terminal) domain"/>
    <property type="match status" value="1"/>
</dbReference>
<dbReference type="InterPro" id="IPR012999">
    <property type="entry name" value="Pyr_OxRdtase_I_AS"/>
</dbReference>
<comment type="catalytic activity">
    <reaction evidence="9 14">
        <text>2 glutathione + NADP(+) = glutathione disulfide + NADPH + H(+)</text>
        <dbReference type="Rhea" id="RHEA:11740"/>
        <dbReference type="ChEBI" id="CHEBI:15378"/>
        <dbReference type="ChEBI" id="CHEBI:57783"/>
        <dbReference type="ChEBI" id="CHEBI:57925"/>
        <dbReference type="ChEBI" id="CHEBI:58297"/>
        <dbReference type="ChEBI" id="CHEBI:58349"/>
        <dbReference type="EC" id="1.8.1.7"/>
    </reaction>
</comment>
<evidence type="ECO:0000256" key="1">
    <source>
        <dbReference type="ARBA" id="ARBA00007532"/>
    </source>
</evidence>
<keyword evidence="3 13" id="KW-0285">Flavoprotein</keyword>
<keyword evidence="8 13" id="KW-0676">Redox-active center</keyword>
<feature type="binding site" evidence="11">
    <location>
        <position position="364"/>
    </location>
    <ligand>
        <name>FAD</name>
        <dbReference type="ChEBI" id="CHEBI:57692"/>
    </ligand>
</feature>
<gene>
    <name evidence="17" type="ORF">RMAR00112_LOCUS1770</name>
</gene>
<dbReference type="EMBL" id="HBHW01002131">
    <property type="protein sequence ID" value="CAE0033829.1"/>
    <property type="molecule type" value="Transcribed_RNA"/>
</dbReference>
<evidence type="ECO:0000256" key="5">
    <source>
        <dbReference type="ARBA" id="ARBA00022857"/>
    </source>
</evidence>
<evidence type="ECO:0000259" key="16">
    <source>
        <dbReference type="Pfam" id="PF07992"/>
    </source>
</evidence>
<dbReference type="GO" id="GO:0050661">
    <property type="term" value="F:NADP binding"/>
    <property type="evidence" value="ECO:0007669"/>
    <property type="project" value="InterPro"/>
</dbReference>
<keyword evidence="6 13" id="KW-0560">Oxidoreductase</keyword>
<dbReference type="Pfam" id="PF07992">
    <property type="entry name" value="Pyr_redox_2"/>
    <property type="match status" value="1"/>
</dbReference>
<comment type="similarity">
    <text evidence="1 13">Belongs to the class-I pyridine nucleotide-disulfide oxidoreductase family.</text>
</comment>
<dbReference type="InterPro" id="IPR016156">
    <property type="entry name" value="FAD/NAD-linked_Rdtase_dimer_sf"/>
</dbReference>
<dbReference type="AlphaFoldDB" id="A0A7S3E6J8"/>
<keyword evidence="4 11" id="KW-0274">FAD</keyword>
<keyword evidence="5 14" id="KW-0521">NADP</keyword>
<accession>A0A7S3E6J8</accession>
<dbReference type="GO" id="GO:0006749">
    <property type="term" value="P:glutathione metabolic process"/>
    <property type="evidence" value="ECO:0007669"/>
    <property type="project" value="InterPro"/>
</dbReference>
<feature type="binding site" evidence="11">
    <location>
        <begin position="235"/>
        <end position="242"/>
    </location>
    <ligand>
        <name>NAD(+)</name>
        <dbReference type="ChEBI" id="CHEBI:57540"/>
    </ligand>
</feature>
<dbReference type="GO" id="GO:0045454">
    <property type="term" value="P:cell redox homeostasis"/>
    <property type="evidence" value="ECO:0007669"/>
    <property type="project" value="InterPro"/>
</dbReference>
<dbReference type="GO" id="GO:0004362">
    <property type="term" value="F:glutathione-disulfide reductase (NADPH) activity"/>
    <property type="evidence" value="ECO:0007669"/>
    <property type="project" value="UniProtKB-EC"/>
</dbReference>
<dbReference type="PANTHER" id="PTHR42737">
    <property type="entry name" value="GLUTATHIONE REDUCTASE"/>
    <property type="match status" value="1"/>
</dbReference>
<dbReference type="GO" id="GO:0005829">
    <property type="term" value="C:cytosol"/>
    <property type="evidence" value="ECO:0007669"/>
    <property type="project" value="TreeGrafter"/>
</dbReference>
<dbReference type="Gene3D" id="3.30.390.30">
    <property type="match status" value="1"/>
</dbReference>
<dbReference type="Gene3D" id="3.50.50.60">
    <property type="entry name" value="FAD/NAD(P)-binding domain"/>
    <property type="match status" value="2"/>
</dbReference>
<evidence type="ECO:0000256" key="8">
    <source>
        <dbReference type="ARBA" id="ARBA00023284"/>
    </source>
</evidence>
<evidence type="ECO:0000256" key="3">
    <source>
        <dbReference type="ARBA" id="ARBA00022630"/>
    </source>
</evidence>
<feature type="binding site" evidence="11">
    <location>
        <position position="323"/>
    </location>
    <ligand>
        <name>NAD(+)</name>
        <dbReference type="ChEBI" id="CHEBI:57540"/>
    </ligand>
</feature>
<dbReference type="PRINTS" id="PR00368">
    <property type="entry name" value="FADPNR"/>
</dbReference>
<dbReference type="PANTHER" id="PTHR42737:SF2">
    <property type="entry name" value="GLUTATHIONE REDUCTASE"/>
    <property type="match status" value="1"/>
</dbReference>
<dbReference type="Pfam" id="PF02852">
    <property type="entry name" value="Pyr_redox_dim"/>
    <property type="match status" value="1"/>
</dbReference>
<dbReference type="InterPro" id="IPR023753">
    <property type="entry name" value="FAD/NAD-binding_dom"/>
</dbReference>
<evidence type="ECO:0000256" key="14">
    <source>
        <dbReference type="RuleBase" id="RU365040"/>
    </source>
</evidence>
<evidence type="ECO:0000256" key="12">
    <source>
        <dbReference type="PIRSR" id="PIRSR000350-4"/>
    </source>
</evidence>
<feature type="domain" description="Pyridine nucleotide-disulphide oxidoreductase dimerisation" evidence="15">
    <location>
        <begin position="399"/>
        <end position="507"/>
    </location>
</feature>
<dbReference type="InterPro" id="IPR006324">
    <property type="entry name" value="GSHR"/>
</dbReference>
<keyword evidence="11" id="KW-0547">Nucleotide-binding</keyword>
<evidence type="ECO:0000256" key="7">
    <source>
        <dbReference type="ARBA" id="ARBA00023157"/>
    </source>
</evidence>
<protein>
    <recommendedName>
        <fullName evidence="14">Glutathione reductase</fullName>
        <shortName evidence="14">GRase</shortName>
        <ecNumber evidence="14">1.8.1.7</ecNumber>
    </recommendedName>
</protein>
<dbReference type="GO" id="GO:0034599">
    <property type="term" value="P:cellular response to oxidative stress"/>
    <property type="evidence" value="ECO:0007669"/>
    <property type="project" value="TreeGrafter"/>
</dbReference>
<sequence>MSSCFVGGFALENVVHSTAARTCKAQMISQFCPKSARTFGHRSSYTQRSVRRRSATTMSSQNGNYDYDLFVIGAGSGGVRASRIAATHGAKVAVAEESKYGGTCVNVGCVPKKLFVYGSHYPEYIEEAKAFGWDMSVQNLDWPRLVENKNKEISRLNGIYGNILGRAGVEIIDGTATLKDEHTVAVGDKTYSAETILVATGGWPKVPDFPGREHVITSNEVFFLPDVPKRFLIVGGGYIAVEFANVFHGYGSEVTQLYRGDLFLRGFDGDVRKSLRDQMIARGIDVKFNTDVEKIEKEEDGTLKVTLRDGGILEVDQVMYATGRAPKSRGIGLEDVGVELGANGKIKVDEWGKTNIPNIYAIGDVTDRVQLTPVALAEGHCFADTLYGNKPRNVNYEYIPTAVFSNPVIGTCGLTEEEAREKYKEIDVYKADFKPMKHTLTGMGERTFMKLIVERETQKVVGCHILEPSAGEMIQLVGVAMKAGATKQNFDETIGVHPTAAEEMVTMRTKEPEPAVAEAAAAVSN</sequence>
<dbReference type="InterPro" id="IPR036188">
    <property type="entry name" value="FAD/NAD-bd_sf"/>
</dbReference>
<dbReference type="GO" id="GO:0050660">
    <property type="term" value="F:flavin adenine dinucleotide binding"/>
    <property type="evidence" value="ECO:0007669"/>
    <property type="project" value="InterPro"/>
</dbReference>
<reference evidence="17" key="1">
    <citation type="submission" date="2021-01" db="EMBL/GenBank/DDBJ databases">
        <authorList>
            <person name="Corre E."/>
            <person name="Pelletier E."/>
            <person name="Niang G."/>
            <person name="Scheremetjew M."/>
            <person name="Finn R."/>
            <person name="Kale V."/>
            <person name="Holt S."/>
            <person name="Cochrane G."/>
            <person name="Meng A."/>
            <person name="Brown T."/>
            <person name="Cohen L."/>
        </authorList>
    </citation>
    <scope>NUCLEOTIDE SEQUENCE</scope>
    <source>
        <strain evidence="17">CCMP 769</strain>
    </source>
</reference>
<dbReference type="InterPro" id="IPR046952">
    <property type="entry name" value="GSHR/TRXR-like"/>
</dbReference>
<dbReference type="GO" id="GO:0005739">
    <property type="term" value="C:mitochondrion"/>
    <property type="evidence" value="ECO:0007669"/>
    <property type="project" value="TreeGrafter"/>
</dbReference>
<organism evidence="17">
    <name type="scientific">Rhodosorus marinus</name>
    <dbReference type="NCBI Taxonomy" id="101924"/>
    <lineage>
        <taxon>Eukaryota</taxon>
        <taxon>Rhodophyta</taxon>
        <taxon>Stylonematophyceae</taxon>
        <taxon>Stylonematales</taxon>
        <taxon>Stylonemataceae</taxon>
        <taxon>Rhodosorus</taxon>
    </lineage>
</organism>
<evidence type="ECO:0000256" key="13">
    <source>
        <dbReference type="RuleBase" id="RU003691"/>
    </source>
</evidence>